<dbReference type="EMBL" id="JABBPG010000001">
    <property type="protein sequence ID" value="NOU49305.1"/>
    <property type="molecule type" value="Genomic_DNA"/>
</dbReference>
<protein>
    <submittedName>
        <fullName evidence="5">Amino acid ABC transporter substrate-binding protein</fullName>
    </submittedName>
</protein>
<feature type="signal peptide" evidence="3">
    <location>
        <begin position="1"/>
        <end position="21"/>
    </location>
</feature>
<feature type="chain" id="PRO_5032600052" evidence="3">
    <location>
        <begin position="22"/>
        <end position="258"/>
    </location>
</feature>
<evidence type="ECO:0000256" key="2">
    <source>
        <dbReference type="ARBA" id="ARBA00022729"/>
    </source>
</evidence>
<gene>
    <name evidence="5" type="ORF">HG263_01900</name>
</gene>
<sequence length="258" mass="29871">MFKGLVLSITMCLLFTVSSQAKPIKPSSTCGQNKLLIAWHPYKPFSYFNDSEDALIGYDIQLLSSILDNMGCKYEFVQMTWKRTLVELERGHIDIGMYAYKTKSRKDLNFSKPYRNEVVNIAMLSKNGNKWSISQLSDLNAQGVVVATDKHTWYGKEFERYFERYLAAAKASQIFHIHGLKNRLDMLVAGRVDAVIGDPITMRLYMQEMHNEALYIHPYKIYDEPVHFIFSKLSGEINDDFLSRFNDELSRQLVLSKH</sequence>
<dbReference type="Gene3D" id="3.40.190.10">
    <property type="entry name" value="Periplasmic binding protein-like II"/>
    <property type="match status" value="2"/>
</dbReference>
<dbReference type="SMART" id="SM00062">
    <property type="entry name" value="PBPb"/>
    <property type="match status" value="1"/>
</dbReference>
<dbReference type="SUPFAM" id="SSF53850">
    <property type="entry name" value="Periplasmic binding protein-like II"/>
    <property type="match status" value="1"/>
</dbReference>
<dbReference type="PANTHER" id="PTHR35936">
    <property type="entry name" value="MEMBRANE-BOUND LYTIC MUREIN TRANSGLYCOSYLASE F"/>
    <property type="match status" value="1"/>
</dbReference>
<name>A0A849V8U6_9GAMM</name>
<evidence type="ECO:0000256" key="3">
    <source>
        <dbReference type="SAM" id="SignalP"/>
    </source>
</evidence>
<comment type="similarity">
    <text evidence="1">Belongs to the bacterial solute-binding protein 3 family.</text>
</comment>
<dbReference type="AlphaFoldDB" id="A0A849V8U6"/>
<keyword evidence="2 3" id="KW-0732">Signal</keyword>
<dbReference type="PANTHER" id="PTHR35936:SF38">
    <property type="entry name" value="GLUTAMINE-BINDING PERIPLASMIC PROTEIN"/>
    <property type="match status" value="1"/>
</dbReference>
<feature type="domain" description="Solute-binding protein family 3/N-terminal" evidence="4">
    <location>
        <begin position="34"/>
        <end position="257"/>
    </location>
</feature>
<reference evidence="5 6" key="1">
    <citation type="submission" date="2020-04" db="EMBL/GenBank/DDBJ databases">
        <title>Pseudoalteromonas caenipelagi sp. nov., isolated from a tidal flat.</title>
        <authorList>
            <person name="Park S."/>
            <person name="Yoon J.-H."/>
        </authorList>
    </citation>
    <scope>NUCLEOTIDE SEQUENCE [LARGE SCALE GENOMIC DNA]</scope>
    <source>
        <strain evidence="5 6">JBTF-M23</strain>
    </source>
</reference>
<dbReference type="RefSeq" id="WP_171624393.1">
    <property type="nucleotide sequence ID" value="NZ_JABBPG010000001.1"/>
</dbReference>
<dbReference type="Proteomes" id="UP000586305">
    <property type="component" value="Unassembled WGS sequence"/>
</dbReference>
<evidence type="ECO:0000313" key="6">
    <source>
        <dbReference type="Proteomes" id="UP000586305"/>
    </source>
</evidence>
<organism evidence="5 6">
    <name type="scientific">Pseudoalteromonas caenipelagi</name>
    <dbReference type="NCBI Taxonomy" id="2726988"/>
    <lineage>
        <taxon>Bacteria</taxon>
        <taxon>Pseudomonadati</taxon>
        <taxon>Pseudomonadota</taxon>
        <taxon>Gammaproteobacteria</taxon>
        <taxon>Alteromonadales</taxon>
        <taxon>Pseudoalteromonadaceae</taxon>
        <taxon>Pseudoalteromonas</taxon>
    </lineage>
</organism>
<keyword evidence="6" id="KW-1185">Reference proteome</keyword>
<evidence type="ECO:0000259" key="4">
    <source>
        <dbReference type="SMART" id="SM00062"/>
    </source>
</evidence>
<proteinExistence type="inferred from homology"/>
<evidence type="ECO:0000256" key="1">
    <source>
        <dbReference type="ARBA" id="ARBA00010333"/>
    </source>
</evidence>
<dbReference type="Pfam" id="PF00497">
    <property type="entry name" value="SBP_bac_3"/>
    <property type="match status" value="1"/>
</dbReference>
<evidence type="ECO:0000313" key="5">
    <source>
        <dbReference type="EMBL" id="NOU49305.1"/>
    </source>
</evidence>
<dbReference type="InterPro" id="IPR001638">
    <property type="entry name" value="Solute-binding_3/MltF_N"/>
</dbReference>
<comment type="caution">
    <text evidence="5">The sequence shown here is derived from an EMBL/GenBank/DDBJ whole genome shotgun (WGS) entry which is preliminary data.</text>
</comment>
<accession>A0A849V8U6</accession>